<dbReference type="OrthoDB" id="1119854at2"/>
<dbReference type="Gene3D" id="3.90.930.1">
    <property type="match status" value="1"/>
</dbReference>
<name>A0A1Y1CR08_9BACT</name>
<dbReference type="Proteomes" id="UP000218267">
    <property type="component" value="Chromosome"/>
</dbReference>
<reference evidence="2" key="2">
    <citation type="journal article" date="2020" name="Antonie Van Leeuwenhoek">
        <title>Labilibaculum antarcticum sp. nov., a novel facultative anaerobic, psychrotorelant bacterium isolated from marine sediment of Antarctica.</title>
        <authorList>
            <person name="Watanabe M."/>
            <person name="Kojima H."/>
            <person name="Fukui M."/>
        </authorList>
    </citation>
    <scope>NUCLEOTIDE SEQUENCE [LARGE SCALE GENOMIC DNA]</scope>
    <source>
        <strain evidence="2">SPP2</strain>
    </source>
</reference>
<dbReference type="InterPro" id="IPR011652">
    <property type="entry name" value="MORN_2"/>
</dbReference>
<dbReference type="EMBL" id="AP018042">
    <property type="protein sequence ID" value="BAX81681.1"/>
    <property type="molecule type" value="Genomic_DNA"/>
</dbReference>
<dbReference type="KEGG" id="mbas:ALGA_3383"/>
<evidence type="ECO:0000313" key="1">
    <source>
        <dbReference type="EMBL" id="BAX81681.1"/>
    </source>
</evidence>
<dbReference type="RefSeq" id="WP_096431300.1">
    <property type="nucleotide sequence ID" value="NZ_AP018042.1"/>
</dbReference>
<keyword evidence="2" id="KW-1185">Reference proteome</keyword>
<dbReference type="Pfam" id="PF07661">
    <property type="entry name" value="MORN_2"/>
    <property type="match status" value="1"/>
</dbReference>
<proteinExistence type="predicted"/>
<sequence length="233" mass="27043">MINIDRFIKMFLLILLVSCTEVKNEYYENGVIKAKVQLDTENNWHGKVKLYNDKGIINFESNYYHGKPNGLAKFYYPDGKLRMVKPFEKGKIKGEVQGFDTLGQLNYIEKHRNDKLLSYKWFNAEGKVTDSFTYLNVDSLPTLSDFKVTFSHNCDPFISGDTVNIDIKHSSIFKNQIIPIASNGTIIYHWEKDSFIYEFIPRRPGYTSIIVNLKVNDTLEQNIGVLKYVVNEK</sequence>
<dbReference type="SUPFAM" id="SSF82185">
    <property type="entry name" value="Histone H3 K4-specific methyltransferase SET7/9 N-terminal domain"/>
    <property type="match status" value="1"/>
</dbReference>
<dbReference type="AlphaFoldDB" id="A0A1Y1CR08"/>
<reference evidence="1 2" key="1">
    <citation type="journal article" date="2018" name="Mar. Genomics">
        <title>Complete genome sequence of Marinifilaceae bacterium strain SPP2, isolated from the Antarctic marine sediment.</title>
        <authorList>
            <person name="Watanabe M."/>
            <person name="Kojima H."/>
            <person name="Fukui M."/>
        </authorList>
    </citation>
    <scope>NUCLEOTIDE SEQUENCE [LARGE SCALE GENOMIC DNA]</scope>
    <source>
        <strain evidence="1 2">SPP2</strain>
    </source>
</reference>
<gene>
    <name evidence="1" type="ORF">ALGA_3383</name>
</gene>
<organism evidence="1 2">
    <name type="scientific">Labilibaculum antarcticum</name>
    <dbReference type="NCBI Taxonomy" id="1717717"/>
    <lineage>
        <taxon>Bacteria</taxon>
        <taxon>Pseudomonadati</taxon>
        <taxon>Bacteroidota</taxon>
        <taxon>Bacteroidia</taxon>
        <taxon>Marinilabiliales</taxon>
        <taxon>Marinifilaceae</taxon>
        <taxon>Labilibaculum</taxon>
    </lineage>
</organism>
<evidence type="ECO:0008006" key="3">
    <source>
        <dbReference type="Google" id="ProtNLM"/>
    </source>
</evidence>
<accession>A0A1Y1CR08</accession>
<protein>
    <recommendedName>
        <fullName evidence="3">MORN repeat protein</fullName>
    </recommendedName>
</protein>
<evidence type="ECO:0000313" key="2">
    <source>
        <dbReference type="Proteomes" id="UP000218267"/>
    </source>
</evidence>